<reference evidence="2 3" key="1">
    <citation type="journal article" date="2015" name="BMC Genomics">
        <title>Gene expression during zombie ant biting behavior reflects the complexity underlying fungal parasitic behavioral manipulation.</title>
        <authorList>
            <person name="de Bekker C."/>
            <person name="Ohm R.A."/>
            <person name="Loreto R.G."/>
            <person name="Sebastian A."/>
            <person name="Albert I."/>
            <person name="Merrow M."/>
            <person name="Brachmann A."/>
            <person name="Hughes D.P."/>
        </authorList>
    </citation>
    <scope>NUCLEOTIDE SEQUENCE [LARGE SCALE GENOMIC DNA]</scope>
    <source>
        <strain evidence="2 3">SC16a</strain>
    </source>
</reference>
<protein>
    <submittedName>
        <fullName evidence="2">Uncharacterized protein</fullName>
    </submittedName>
</protein>
<accession>A0A2A9PPH2</accession>
<evidence type="ECO:0000256" key="1">
    <source>
        <dbReference type="SAM" id="SignalP"/>
    </source>
</evidence>
<dbReference type="Proteomes" id="UP000037136">
    <property type="component" value="Unassembled WGS sequence"/>
</dbReference>
<keyword evidence="3" id="KW-1185">Reference proteome</keyword>
<dbReference type="OrthoDB" id="4908287at2759"/>
<feature type="chain" id="PRO_5012337676" evidence="1">
    <location>
        <begin position="18"/>
        <end position="320"/>
    </location>
</feature>
<dbReference type="EMBL" id="LAZP02000001">
    <property type="protein sequence ID" value="PFH63425.1"/>
    <property type="molecule type" value="Genomic_DNA"/>
</dbReference>
<dbReference type="AlphaFoldDB" id="A0A2A9PPH2"/>
<reference evidence="2 3" key="2">
    <citation type="journal article" date="2017" name="Sci. Rep.">
        <title>Ant-infecting Ophiocordyceps genomes reveal a high diversity of potential behavioral manipulation genes and a possible major role for enterotoxins.</title>
        <authorList>
            <person name="de Bekker C."/>
            <person name="Ohm R.A."/>
            <person name="Evans H.C."/>
            <person name="Brachmann A."/>
            <person name="Hughes D.P."/>
        </authorList>
    </citation>
    <scope>NUCLEOTIDE SEQUENCE [LARGE SCALE GENOMIC DNA]</scope>
    <source>
        <strain evidence="2 3">SC16a</strain>
    </source>
</reference>
<feature type="signal peptide" evidence="1">
    <location>
        <begin position="1"/>
        <end position="17"/>
    </location>
</feature>
<organism evidence="2 3">
    <name type="scientific">Ophiocordyceps unilateralis</name>
    <name type="common">Zombie-ant fungus</name>
    <name type="synonym">Torrubia unilateralis</name>
    <dbReference type="NCBI Taxonomy" id="268505"/>
    <lineage>
        <taxon>Eukaryota</taxon>
        <taxon>Fungi</taxon>
        <taxon>Dikarya</taxon>
        <taxon>Ascomycota</taxon>
        <taxon>Pezizomycotina</taxon>
        <taxon>Sordariomycetes</taxon>
        <taxon>Hypocreomycetidae</taxon>
        <taxon>Hypocreales</taxon>
        <taxon>Ophiocordycipitaceae</taxon>
        <taxon>Ophiocordyceps</taxon>
    </lineage>
</organism>
<proteinExistence type="predicted"/>
<gene>
    <name evidence="2" type="ORF">XA68_10015</name>
</gene>
<comment type="caution">
    <text evidence="2">The sequence shown here is derived from an EMBL/GenBank/DDBJ whole genome shotgun (WGS) entry which is preliminary data.</text>
</comment>
<sequence>MRLWASLAALFASVAMGDDAGIEWGKTMAKQMTWTQVQVGNSYPTVDWPSAIVDWANPPSFEQRIKEDACDSNWHSCWKAVFTRRTEFIEDPIPEALQPFRHLLTAQPRHNVSIYATRRAEKYRYHNQDTTYLMGAFKSRPIVHQPPKNWHFVANLVNEEGSNDTTLHLSKETSQQPTVQTEYEVVEKMKCPPQSACYMETWTFHVNLSGYCRKRPTVTCGNDDKEMDICSPLTLQPEHNQIKKTRFHAWSSCSQFDEFVWESCFEKSVDICLGPTADECNVSAPIFWNGKPLSIMVAHSVPLSSHSTPASMETKLLEEH</sequence>
<name>A0A2A9PPH2_OPHUN</name>
<keyword evidence="1" id="KW-0732">Signal</keyword>
<evidence type="ECO:0000313" key="3">
    <source>
        <dbReference type="Proteomes" id="UP000037136"/>
    </source>
</evidence>
<evidence type="ECO:0000313" key="2">
    <source>
        <dbReference type="EMBL" id="PFH63425.1"/>
    </source>
</evidence>